<accession>H5TS68</accession>
<proteinExistence type="predicted"/>
<dbReference type="Proteomes" id="UP000005038">
    <property type="component" value="Unassembled WGS sequence"/>
</dbReference>
<keyword evidence="2" id="KW-1185">Reference proteome</keyword>
<reference evidence="1" key="1">
    <citation type="submission" date="2012-02" db="EMBL/GenBank/DDBJ databases">
        <title>Whole genome shotgun sequence of Gordonia otitidis NBRC 100426.</title>
        <authorList>
            <person name="Yoshida I."/>
            <person name="Hosoyama A."/>
            <person name="Tsuchikane K."/>
            <person name="Katsumata H."/>
            <person name="Yamazaki S."/>
            <person name="Fujita N."/>
        </authorList>
    </citation>
    <scope>NUCLEOTIDE SEQUENCE [LARGE SCALE GENOMIC DNA]</scope>
    <source>
        <strain evidence="1">NBRC 100426</strain>
    </source>
</reference>
<dbReference type="RefSeq" id="WP_007240508.1">
    <property type="nucleotide sequence ID" value="NZ_BAFB01000207.1"/>
</dbReference>
<protein>
    <submittedName>
        <fullName evidence="1">Uncharacterized protein</fullName>
    </submittedName>
</protein>
<evidence type="ECO:0000313" key="2">
    <source>
        <dbReference type="Proteomes" id="UP000005038"/>
    </source>
</evidence>
<comment type="caution">
    <text evidence="1">The sequence shown here is derived from an EMBL/GenBank/DDBJ whole genome shotgun (WGS) entry which is preliminary data.</text>
</comment>
<name>H5TS68_GORO1</name>
<evidence type="ECO:0000313" key="1">
    <source>
        <dbReference type="EMBL" id="GAB36326.1"/>
    </source>
</evidence>
<dbReference type="OrthoDB" id="4617082at2"/>
<organism evidence="1 2">
    <name type="scientific">Gordonia otitidis (strain DSM 44809 / CCUG 52243 / JCM 12355 / NBRC 100426 / IFM 10032)</name>
    <dbReference type="NCBI Taxonomy" id="1108044"/>
    <lineage>
        <taxon>Bacteria</taxon>
        <taxon>Bacillati</taxon>
        <taxon>Actinomycetota</taxon>
        <taxon>Actinomycetes</taxon>
        <taxon>Mycobacteriales</taxon>
        <taxon>Gordoniaceae</taxon>
        <taxon>Gordonia</taxon>
    </lineage>
</organism>
<dbReference type="STRING" id="1108044.GOOTI_207_00110"/>
<dbReference type="EMBL" id="BAFB01000207">
    <property type="protein sequence ID" value="GAB36326.1"/>
    <property type="molecule type" value="Genomic_DNA"/>
</dbReference>
<sequence length="138" mass="15691">MTNTTSPVRESIRDGFRRSVTAHYTDNPGTWVIAKMSARAWIVRPIHDSYAIDHFTTLKAARESLSNPKAGSQRIWWSHERWYLGVDDDPRSRALQPWEQEIIAEVRETLGVDDAAAFVQRSREHTDAQLDADAGATK</sequence>
<gene>
    <name evidence="1" type="ORF">GOOTI_207_00110</name>
</gene>
<dbReference type="AlphaFoldDB" id="H5TS68"/>